<evidence type="ECO:0000313" key="3">
    <source>
        <dbReference type="EMBL" id="KAG7343314.1"/>
    </source>
</evidence>
<feature type="compositionally biased region" description="Low complexity" evidence="2">
    <location>
        <begin position="1508"/>
        <end position="1520"/>
    </location>
</feature>
<dbReference type="PANTHER" id="PTHR22895:SF0">
    <property type="entry name" value="ARMADILLO REPEAT-CONTAINING PROTEIN 6"/>
    <property type="match status" value="1"/>
</dbReference>
<feature type="region of interest" description="Disordered" evidence="2">
    <location>
        <begin position="1405"/>
        <end position="1554"/>
    </location>
</feature>
<feature type="compositionally biased region" description="Polar residues" evidence="2">
    <location>
        <begin position="326"/>
        <end position="337"/>
    </location>
</feature>
<feature type="compositionally biased region" description="Polar residues" evidence="2">
    <location>
        <begin position="1418"/>
        <end position="1430"/>
    </location>
</feature>
<feature type="compositionally biased region" description="Basic residues" evidence="2">
    <location>
        <begin position="1439"/>
        <end position="1454"/>
    </location>
</feature>
<feature type="compositionally biased region" description="Basic and acidic residues" evidence="2">
    <location>
        <begin position="1816"/>
        <end position="1826"/>
    </location>
</feature>
<comment type="caution">
    <text evidence="3">The sequence shown here is derived from an EMBL/GenBank/DDBJ whole genome shotgun (WGS) entry which is preliminary data.</text>
</comment>
<keyword evidence="1" id="KW-0677">Repeat</keyword>
<feature type="compositionally biased region" description="Polar residues" evidence="2">
    <location>
        <begin position="1"/>
        <end position="15"/>
    </location>
</feature>
<feature type="region of interest" description="Disordered" evidence="2">
    <location>
        <begin position="164"/>
        <end position="302"/>
    </location>
</feature>
<evidence type="ECO:0000313" key="4">
    <source>
        <dbReference type="Proteomes" id="UP000693970"/>
    </source>
</evidence>
<dbReference type="InterPro" id="IPR000225">
    <property type="entry name" value="Armadillo"/>
</dbReference>
<feature type="compositionally biased region" description="Polar residues" evidence="2">
    <location>
        <begin position="1324"/>
        <end position="1334"/>
    </location>
</feature>
<feature type="compositionally biased region" description="Basic and acidic residues" evidence="2">
    <location>
        <begin position="647"/>
        <end position="661"/>
    </location>
</feature>
<feature type="region of interest" description="Disordered" evidence="2">
    <location>
        <begin position="87"/>
        <end position="148"/>
    </location>
</feature>
<reference evidence="3" key="1">
    <citation type="journal article" date="2021" name="Sci. Rep.">
        <title>Diploid genomic architecture of Nitzschia inconspicua, an elite biomass production diatom.</title>
        <authorList>
            <person name="Oliver A."/>
            <person name="Podell S."/>
            <person name="Pinowska A."/>
            <person name="Traller J.C."/>
            <person name="Smith S.R."/>
            <person name="McClure R."/>
            <person name="Beliaev A."/>
            <person name="Bohutskyi P."/>
            <person name="Hill E.A."/>
            <person name="Rabines A."/>
            <person name="Zheng H."/>
            <person name="Allen L.Z."/>
            <person name="Kuo A."/>
            <person name="Grigoriev I.V."/>
            <person name="Allen A.E."/>
            <person name="Hazlebeck D."/>
            <person name="Allen E.E."/>
        </authorList>
    </citation>
    <scope>NUCLEOTIDE SEQUENCE</scope>
    <source>
        <strain evidence="3">Hildebrandi</strain>
    </source>
</reference>
<feature type="region of interest" description="Disordered" evidence="2">
    <location>
        <begin position="872"/>
        <end position="931"/>
    </location>
</feature>
<feature type="compositionally biased region" description="Basic and acidic residues" evidence="2">
    <location>
        <begin position="1405"/>
        <end position="1414"/>
    </location>
</feature>
<feature type="region of interest" description="Disordered" evidence="2">
    <location>
        <begin position="1315"/>
        <end position="1334"/>
    </location>
</feature>
<dbReference type="OrthoDB" id="49556at2759"/>
<feature type="compositionally biased region" description="Basic residues" evidence="2">
    <location>
        <begin position="1521"/>
        <end position="1534"/>
    </location>
</feature>
<feature type="region of interest" description="Disordered" evidence="2">
    <location>
        <begin position="2091"/>
        <end position="2255"/>
    </location>
</feature>
<feature type="region of interest" description="Disordered" evidence="2">
    <location>
        <begin position="787"/>
        <end position="809"/>
    </location>
</feature>
<feature type="compositionally biased region" description="Polar residues" evidence="2">
    <location>
        <begin position="2110"/>
        <end position="2120"/>
    </location>
</feature>
<feature type="compositionally biased region" description="Low complexity" evidence="2">
    <location>
        <begin position="545"/>
        <end position="556"/>
    </location>
</feature>
<feature type="region of interest" description="Disordered" evidence="2">
    <location>
        <begin position="1137"/>
        <end position="1157"/>
    </location>
</feature>
<name>A0A9K3KHR1_9STRA</name>
<feature type="compositionally biased region" description="Basic and acidic residues" evidence="2">
    <location>
        <begin position="2230"/>
        <end position="2255"/>
    </location>
</feature>
<feature type="compositionally biased region" description="Polar residues" evidence="2">
    <location>
        <begin position="586"/>
        <end position="606"/>
    </location>
</feature>
<feature type="compositionally biased region" description="Acidic residues" evidence="2">
    <location>
        <begin position="377"/>
        <end position="391"/>
    </location>
</feature>
<feature type="compositionally biased region" description="Polar residues" evidence="2">
    <location>
        <begin position="96"/>
        <end position="124"/>
    </location>
</feature>
<dbReference type="Proteomes" id="UP000693970">
    <property type="component" value="Unassembled WGS sequence"/>
</dbReference>
<feature type="compositionally biased region" description="Basic and acidic residues" evidence="2">
    <location>
        <begin position="276"/>
        <end position="295"/>
    </location>
</feature>
<feature type="compositionally biased region" description="Polar residues" evidence="2">
    <location>
        <begin position="2138"/>
        <end position="2152"/>
    </location>
</feature>
<feature type="compositionally biased region" description="Polar residues" evidence="2">
    <location>
        <begin position="168"/>
        <end position="191"/>
    </location>
</feature>
<organism evidence="3 4">
    <name type="scientific">Nitzschia inconspicua</name>
    <dbReference type="NCBI Taxonomy" id="303405"/>
    <lineage>
        <taxon>Eukaryota</taxon>
        <taxon>Sar</taxon>
        <taxon>Stramenopiles</taxon>
        <taxon>Ochrophyta</taxon>
        <taxon>Bacillariophyta</taxon>
        <taxon>Bacillariophyceae</taxon>
        <taxon>Bacillariophycidae</taxon>
        <taxon>Bacillariales</taxon>
        <taxon>Bacillariaceae</taxon>
        <taxon>Nitzschia</taxon>
    </lineage>
</organism>
<feature type="region of interest" description="Disordered" evidence="2">
    <location>
        <begin position="320"/>
        <end position="446"/>
    </location>
</feature>
<sequence length="2255" mass="244399">MSTSSDGNNIVSNNGYVPKKLRGVMGSSGSQGGGGGAYKSRLKGRKSRPWRVDAASWKQELQERKAVYDNFALPEADEEEKKIVTTANLDGDDQQNEGIVSSPLGSSTTTTNEGMSIASPQKSTVPAADISPWKATTSSPEPLSPDLYTPRSYIDRFHASFAVVPSPTKCTSPSATRNSSEGYRSAASSAASKLDTRSPIKYSQSNQNQNDDIDDDHELLSSRSTEDEDDVKRHVNRSFEQQEQSTASEESSQYEPPPTFRMASAEEVSNIGFFIRQERERERAEQEQRMEEMRRLHASPGLVSAIMRSTTTTTITTVKRDKETSSKLNVETMTTSPPGLEPSLSVDDYDDDGILASRSPVHSYPTTTPSSAVPIATDDDDDDIEEEEDIASDASVASEGSHQPTTPMRKVYPSDDLLTIRPVPTDEEEDEVDTPMPVSGSTFLNFPQTDQVEDDIEDDVQSLVAEALCAIERATTMTENDDATVKSELMASALSAIETAAAMTHHPTGHPKRISSPQSSPVKRRILLTSPSDAKSRTTETDTAPSLPILSSPNSNKEVATTVVGADEDFPSHPQSAEKEPAESTGGKSISSPASTTIEDTSTSTPAPNPDPLQRARKGLLISDLGKGLHKSPNMKDAQVIETISDGARESIKQELFRTDEPTSTNSKETDVPLPSSDSNKAGDAAVEKEEDDLNVPDHSSELVTCPIASEDGQDNNANTNAPLISEEQPVITSTESLVSESAEEGSETNQSAADDLEVTKKLILNEMTSRLKSVYTGDYHCIESTGNPELRKLPKSPPEPGAATKSSGSTLYAELNARVSAMFTNHHHVVESPSMDDSKKGVEEEDLIVALDLPHEEDPNKWITITPHASSASDINKFPGEDTDPYSFKSSGEDESFEETVQATSPERNDDTSLQKNTFPFESNDVQEFTDIPTPYAKTEQTATDYHSESIVDPATDVEDSARKIPLHYGNDVPPPSIETVTNEATLHQSPNGDFLHTEQPAEPFVQNVQKDVAKIKAPDPKREDIVDGPSVDQQKSIDFVSEIAFMLGGEMLSLDEGATLPMRTEIDATESKKSNSSHPSDPDANSVMTSFAEVMIPPEADTTVVVMDTYLDAPVATRAVSLMTGDIASSVLVTDSELPPETSPATEHSEDQSELQCVEDNNIITNEEPSPHEESEALGSNDSGAAKDDELLLETSPSQTLHSEVESPDSKDGIAGANDMPTHGSINETQDVAATQDFERENHSPNTPIAIEDGEVNGNSIGLANEATQVEVNDAQLGAEAMARKQASEDELSSAQEPILDSACTHEGTSLLPSNEDLGSAKANSQSVAAKTQSSNGTDLVGIESTCLEQEISKNIIVMTPIGNGKNEIKRESGKGKKWKDHLANRRASKCNHEKNDSYYERAEEGTPKRFLDSPMVSSASPTITEDTVIQGIPPNKGKKWKDRIAKKRGRKSFSGNDFAGDGGETTSPITPLTSRVSLTDSAISDTSLPPDDQPILSPSSDSRKSGSAPSPKPGGSIKSKKWKDRLARRRSIKDSVSNEDSMAVEYETSNSDMTGRTIVTIQSGDEEDASPDTMMDAQIPSPPFSNANSDTGILSTSAAQTEDVLGMEDPVEETLAIDKCHESKSLESKELHSSPNVQNDLRTSFKAFDAILNQRPTLPMDEQSVWTEVTIEQATVIQPVNSSYPSPGDDASYMEFTVDESVQHSYIEETVVSECGQSNNAGPSGNPSSMMSPFMSSLLSSRLYQDIAPPNSNQHPKILTDHLEQHSKSFPTIMVNSAHDDDMTQITMDHSLDDEDDHEDTNPEPVQAPEVHIATDNKEEKFYDAVCKPAPPPERPPIVKIPSGRSRRSLKSLKSSGEGSASSQISSETSKQRISEILRRDVWSRDSGVVQVGLEELAKKAKQGRKYRAHIVRCGGIMAITRTMEMNADDDSVQIACCKILNHLALDPETQSAICEMAGISLIVRSMQDHADNSEVQEAACSALATICRREEAEDIKDSIREAHGAVYTLLTSMTRYSDNPHIQAKAFAAIANLCMESRERLAELSEAGGIMTMTLALQKPWENKTEQHEAISSLSILLRGITELNALPSPKKMQPRETMIDDDSSLETQSDTSMASLTEEKGEEVPAPVELKQDGTSRTSNETESMSTKAKEVEKETLATGVEHGGEKGDSLDKNASFDTAAENGDNEPALVNPESNITDDSLESLEAIPRINTMSTKDEDEEKADEAPHEVKSQENVGKEDKKEDQCVIH</sequence>
<proteinExistence type="predicted"/>
<dbReference type="PANTHER" id="PTHR22895">
    <property type="entry name" value="ARMADILLO REPEAT-CONTAINING PROTEIN 6"/>
    <property type="match status" value="1"/>
</dbReference>
<dbReference type="SMART" id="SM00185">
    <property type="entry name" value="ARM"/>
    <property type="match status" value="2"/>
</dbReference>
<keyword evidence="4" id="KW-1185">Reference proteome</keyword>
<feature type="compositionally biased region" description="Basic residues" evidence="2">
    <location>
        <begin position="40"/>
        <end position="49"/>
    </location>
</feature>
<protein>
    <submittedName>
        <fullName evidence="3">Armadillo/beta-catenin-like repeat protein</fullName>
    </submittedName>
</protein>
<feature type="compositionally biased region" description="Basic and acidic residues" evidence="2">
    <location>
        <begin position="2168"/>
        <end position="2177"/>
    </location>
</feature>
<feature type="region of interest" description="Disordered" evidence="2">
    <location>
        <begin position="504"/>
        <end position="753"/>
    </location>
</feature>
<feature type="region of interest" description="Disordered" evidence="2">
    <location>
        <begin position="1167"/>
        <end position="1186"/>
    </location>
</feature>
<feature type="compositionally biased region" description="Polar residues" evidence="2">
    <location>
        <begin position="731"/>
        <end position="740"/>
    </location>
</feature>
<reference evidence="3" key="2">
    <citation type="submission" date="2021-04" db="EMBL/GenBank/DDBJ databases">
        <authorList>
            <person name="Podell S."/>
        </authorList>
    </citation>
    <scope>NUCLEOTIDE SEQUENCE</scope>
    <source>
        <strain evidence="3">Hildebrandi</strain>
    </source>
</reference>
<feature type="region of interest" description="Disordered" evidence="2">
    <location>
        <begin position="1198"/>
        <end position="1227"/>
    </location>
</feature>
<feature type="compositionally biased region" description="Polar residues" evidence="2">
    <location>
        <begin position="1467"/>
        <end position="1490"/>
    </location>
</feature>
<feature type="compositionally biased region" description="Low complexity" evidence="2">
    <location>
        <begin position="238"/>
        <end position="254"/>
    </location>
</feature>
<feature type="compositionally biased region" description="Low complexity" evidence="2">
    <location>
        <begin position="1855"/>
        <end position="1872"/>
    </location>
</feature>
<feature type="compositionally biased region" description="Polar residues" evidence="2">
    <location>
        <begin position="915"/>
        <end position="928"/>
    </location>
</feature>
<accession>A0A9K3KHR1</accession>
<gene>
    <name evidence="3" type="ORF">IV203_021259</name>
</gene>
<evidence type="ECO:0000256" key="2">
    <source>
        <dbReference type="SAM" id="MobiDB-lite"/>
    </source>
</evidence>
<feature type="compositionally biased region" description="Basic and acidic residues" evidence="2">
    <location>
        <begin position="1205"/>
        <end position="1214"/>
    </location>
</feature>
<feature type="region of interest" description="Disordered" evidence="2">
    <location>
        <begin position="1"/>
        <end position="51"/>
    </location>
</feature>
<feature type="region of interest" description="Disordered" evidence="2">
    <location>
        <begin position="1795"/>
        <end position="1874"/>
    </location>
</feature>
<evidence type="ECO:0000256" key="1">
    <source>
        <dbReference type="ARBA" id="ARBA00022737"/>
    </source>
</evidence>
<dbReference type="EMBL" id="JAGRRH010000024">
    <property type="protein sequence ID" value="KAG7343314.1"/>
    <property type="molecule type" value="Genomic_DNA"/>
</dbReference>